<keyword evidence="3" id="KW-1185">Reference proteome</keyword>
<reference evidence="2 3" key="1">
    <citation type="submission" date="2024-04" db="EMBL/GenBank/DDBJ databases">
        <title>Bacillus oryzaecorticis sp. nov., a moderately halophilic bacterium isolated from rice husks.</title>
        <authorList>
            <person name="Zhu H.-S."/>
        </authorList>
    </citation>
    <scope>NUCLEOTIDE SEQUENCE [LARGE SCALE GENOMIC DNA]</scope>
    <source>
        <strain evidence="2 3">ZC255</strain>
    </source>
</reference>
<organism evidence="2 3">
    <name type="scientific">Rossellomorea oryzaecorticis</name>
    <dbReference type="NCBI Taxonomy" id="1396505"/>
    <lineage>
        <taxon>Bacteria</taxon>
        <taxon>Bacillati</taxon>
        <taxon>Bacillota</taxon>
        <taxon>Bacilli</taxon>
        <taxon>Bacillales</taxon>
        <taxon>Bacillaceae</taxon>
        <taxon>Rossellomorea</taxon>
    </lineage>
</organism>
<feature type="transmembrane region" description="Helical" evidence="1">
    <location>
        <begin position="20"/>
        <end position="38"/>
    </location>
</feature>
<protein>
    <submittedName>
        <fullName evidence="2">TIGR02206 family membrane protein</fullName>
    </submittedName>
</protein>
<dbReference type="InterPro" id="IPR011737">
    <property type="entry name" value="CHP02206_TP0381"/>
</dbReference>
<dbReference type="Pfam" id="PF14808">
    <property type="entry name" value="TMEM164"/>
    <property type="match status" value="1"/>
</dbReference>
<feature type="transmembrane region" description="Helical" evidence="1">
    <location>
        <begin position="103"/>
        <end position="122"/>
    </location>
</feature>
<feature type="transmembrane region" description="Helical" evidence="1">
    <location>
        <begin position="168"/>
        <end position="190"/>
    </location>
</feature>
<keyword evidence="1" id="KW-0472">Membrane</keyword>
<feature type="transmembrane region" description="Helical" evidence="1">
    <location>
        <begin position="50"/>
        <end position="69"/>
    </location>
</feature>
<dbReference type="RefSeq" id="WP_341984976.1">
    <property type="nucleotide sequence ID" value="NZ_JBBYAF010000029.1"/>
</dbReference>
<feature type="transmembrane region" description="Helical" evidence="1">
    <location>
        <begin position="210"/>
        <end position="230"/>
    </location>
</feature>
<dbReference type="Proteomes" id="UP001389717">
    <property type="component" value="Unassembled WGS sequence"/>
</dbReference>
<dbReference type="EMBL" id="JBBYAF010000029">
    <property type="protein sequence ID" value="MEL3973477.1"/>
    <property type="molecule type" value="Genomic_DNA"/>
</dbReference>
<evidence type="ECO:0000313" key="2">
    <source>
        <dbReference type="EMBL" id="MEL3973477.1"/>
    </source>
</evidence>
<name>A0ABU9KDD8_9BACI</name>
<proteinExistence type="predicted"/>
<feature type="transmembrane region" description="Helical" evidence="1">
    <location>
        <begin position="134"/>
        <end position="156"/>
    </location>
</feature>
<evidence type="ECO:0000256" key="1">
    <source>
        <dbReference type="SAM" id="Phobius"/>
    </source>
</evidence>
<keyword evidence="1" id="KW-1133">Transmembrane helix</keyword>
<evidence type="ECO:0000313" key="3">
    <source>
        <dbReference type="Proteomes" id="UP001389717"/>
    </source>
</evidence>
<comment type="caution">
    <text evidence="2">The sequence shown here is derived from an EMBL/GenBank/DDBJ whole genome shotgun (WGS) entry which is preliminary data.</text>
</comment>
<sequence length="238" mass="27990">MKDLLNFRYEDYPFELFSLSHFTAIILLLVLIYLLFMYRNRLKNKGKNAARWVLISLMVAGELFFHLWYGINDLWSLTINLPFQLCSISLYLCILMLLTRNRFLFEIAFFTSMTGAFVAMLTPELFFGFPHLRYFQFFIVHAVIVLSCLYMIWVEGLTVTFSSLLKSFLVLNVIAAAVYGINLLLGANYMFLIHKPFNPSPIDYLGEYPWYLLSLEVISFTLFYLIYLPFQIKKTVKK</sequence>
<gene>
    <name evidence="2" type="ORF">AAEO50_14400</name>
</gene>
<dbReference type="NCBIfam" id="TIGR02206">
    <property type="entry name" value="intg_mem_TP0381"/>
    <property type="match status" value="1"/>
</dbReference>
<keyword evidence="1" id="KW-0812">Transmembrane</keyword>
<accession>A0ABU9KDD8</accession>
<feature type="transmembrane region" description="Helical" evidence="1">
    <location>
        <begin position="81"/>
        <end position="98"/>
    </location>
</feature>